<feature type="domain" description="Pyrrolo-quinoline quinone repeat" evidence="2">
    <location>
        <begin position="340"/>
        <end position="413"/>
    </location>
</feature>
<accession>L0I804</accession>
<dbReference type="PROSITE" id="PS51318">
    <property type="entry name" value="TAT"/>
    <property type="match status" value="1"/>
</dbReference>
<dbReference type="RefSeq" id="WP_015299503.1">
    <property type="nucleotide sequence ID" value="NC_019964.1"/>
</dbReference>
<feature type="domain" description="Pyrrolo-quinoline quinone repeat" evidence="2">
    <location>
        <begin position="69"/>
        <end position="157"/>
    </location>
</feature>
<dbReference type="eggNOG" id="arCOG02556">
    <property type="taxonomic scope" value="Archaea"/>
</dbReference>
<evidence type="ECO:0000259" key="2">
    <source>
        <dbReference type="Pfam" id="PF13360"/>
    </source>
</evidence>
<feature type="region of interest" description="Disordered" evidence="1">
    <location>
        <begin position="443"/>
        <end position="486"/>
    </location>
</feature>
<dbReference type="KEGG" id="hru:Halru_0152"/>
<keyword evidence="4" id="KW-1185">Reference proteome</keyword>
<dbReference type="Gene3D" id="2.130.10.10">
    <property type="entry name" value="YVTN repeat-like/Quinoprotein amine dehydrogenase"/>
    <property type="match status" value="1"/>
</dbReference>
<dbReference type="Gene3D" id="2.40.128.630">
    <property type="match status" value="2"/>
</dbReference>
<dbReference type="Pfam" id="PF13360">
    <property type="entry name" value="PQQ_2"/>
    <property type="match status" value="4"/>
</dbReference>
<dbReference type="InterPro" id="IPR015943">
    <property type="entry name" value="WD40/YVTN_repeat-like_dom_sf"/>
</dbReference>
<organism evidence="3 4">
    <name type="scientific">Halovivax ruber (strain DSM 18193 / JCM 13892 / XH-70)</name>
    <dbReference type="NCBI Taxonomy" id="797302"/>
    <lineage>
        <taxon>Archaea</taxon>
        <taxon>Methanobacteriati</taxon>
        <taxon>Methanobacteriota</taxon>
        <taxon>Stenosarchaea group</taxon>
        <taxon>Halobacteria</taxon>
        <taxon>Halobacteriales</taxon>
        <taxon>Natrialbaceae</taxon>
        <taxon>Halovivax</taxon>
    </lineage>
</organism>
<dbReference type="STRING" id="797302.Halru_0152"/>
<feature type="domain" description="Pyrrolo-quinoline quinone repeat" evidence="2">
    <location>
        <begin position="158"/>
        <end position="258"/>
    </location>
</feature>
<dbReference type="SUPFAM" id="SSF50998">
    <property type="entry name" value="Quinoprotein alcohol dehydrogenase-like"/>
    <property type="match status" value="3"/>
</dbReference>
<dbReference type="InterPro" id="IPR006311">
    <property type="entry name" value="TAT_signal"/>
</dbReference>
<dbReference type="InterPro" id="IPR002372">
    <property type="entry name" value="PQQ_rpt_dom"/>
</dbReference>
<dbReference type="GeneID" id="14377692"/>
<feature type="compositionally biased region" description="Low complexity" evidence="1">
    <location>
        <begin position="14"/>
        <end position="24"/>
    </location>
</feature>
<evidence type="ECO:0000313" key="4">
    <source>
        <dbReference type="Proteomes" id="UP000010846"/>
    </source>
</evidence>
<dbReference type="Proteomes" id="UP000010846">
    <property type="component" value="Chromosome"/>
</dbReference>
<name>L0I804_HALRX</name>
<dbReference type="HOGENOM" id="CLU_531704_0_0_2"/>
<reference evidence="3" key="1">
    <citation type="submission" date="2011-09" db="EMBL/GenBank/DDBJ databases">
        <title>Complete sequence of Halovivax ruber XH-70.</title>
        <authorList>
            <consortium name="US DOE Joint Genome Institute"/>
            <person name="Lucas S."/>
            <person name="Han J."/>
            <person name="Lapidus A."/>
            <person name="Cheng J.-F."/>
            <person name="Goodwin L."/>
            <person name="Pitluck S."/>
            <person name="Peters L."/>
            <person name="Mikhailova N."/>
            <person name="Davenport K."/>
            <person name="Detter J.C."/>
            <person name="Han C."/>
            <person name="Tapia R."/>
            <person name="Land M."/>
            <person name="Hauser L."/>
            <person name="Kyrpides N."/>
            <person name="Ivanova N."/>
            <person name="Pagani I."/>
            <person name="Sproer C."/>
            <person name="Anderson I."/>
            <person name="Woyke T."/>
        </authorList>
    </citation>
    <scope>NUCLEOTIDE SEQUENCE</scope>
    <source>
        <strain evidence="3">XH-70</strain>
    </source>
</reference>
<dbReference type="InterPro" id="IPR011047">
    <property type="entry name" value="Quinoprotein_ADH-like_sf"/>
</dbReference>
<protein>
    <submittedName>
        <fullName evidence="3">WD40-like repeat protein</fullName>
    </submittedName>
</protein>
<dbReference type="EMBL" id="CP003050">
    <property type="protein sequence ID" value="AGB14804.1"/>
    <property type="molecule type" value="Genomic_DNA"/>
</dbReference>
<dbReference type="AlphaFoldDB" id="L0I804"/>
<dbReference type="SMART" id="SM00564">
    <property type="entry name" value="PQQ"/>
    <property type="match status" value="7"/>
</dbReference>
<evidence type="ECO:0000256" key="1">
    <source>
        <dbReference type="SAM" id="MobiDB-lite"/>
    </source>
</evidence>
<dbReference type="PANTHER" id="PTHR34512">
    <property type="entry name" value="CELL SURFACE PROTEIN"/>
    <property type="match status" value="1"/>
</dbReference>
<feature type="compositionally biased region" description="Low complexity" evidence="1">
    <location>
        <begin position="455"/>
        <end position="469"/>
    </location>
</feature>
<gene>
    <name evidence="3" type="ordered locus">Halru_0152</name>
</gene>
<feature type="domain" description="Pyrrolo-quinoline quinone repeat" evidence="2">
    <location>
        <begin position="259"/>
        <end position="338"/>
    </location>
</feature>
<proteinExistence type="predicted"/>
<feature type="compositionally biased region" description="Basic and acidic residues" evidence="1">
    <location>
        <begin position="26"/>
        <end position="39"/>
    </location>
</feature>
<feature type="region of interest" description="Disordered" evidence="1">
    <location>
        <begin position="1"/>
        <end position="42"/>
    </location>
</feature>
<dbReference type="OrthoDB" id="8638at2157"/>
<sequence length="512" mass="52728">MADTPLFRSRSTDDTAATNDDPATSRSDRPRTPESEAKPIARRTLLRTGAITGVAVAGLGGVGAASAEGANGGTVVWTYGDEAVDCSPPPATFEAPLTVVDGRVYAGTTCTHVRVIDATTGDEVETIYTNATTNRAPNVVDDIVTVAPNNQELMAYDLQAVDARSQRIWEADVGGSVTTRVSAPTVADGTAYTTNHDGPPYLHATNLWTGESRWTYDEHELGESPVVVDGRVYAAGRDGVLVSVDTDGDEEWTYDVGAPVEAAPTVADGIVYVGAIDGSLHAVDAASGEEEWRFDTDGDGTSTPTVADGVVYVGSHDDHLYAIDATSGDREWRYDTGGRIGAATVASGRVFVSSRGARVFALDAASGEEAWQVRDDDLDHGLHPDMTAPTVVDGIVYVASTDGQDGRVHAIDAGVSGSSEDSRVMLGTSGHHDAWAEAAAVGTRPEANGDGEAGTGDTSGTDTPSSGSDGRADGADDDDGLPGPGILGAIASIGGAAYLLAGRAADRGEKAE</sequence>
<dbReference type="PANTHER" id="PTHR34512:SF30">
    <property type="entry name" value="OUTER MEMBRANE PROTEIN ASSEMBLY FACTOR BAMB"/>
    <property type="match status" value="1"/>
</dbReference>
<dbReference type="InterPro" id="IPR018391">
    <property type="entry name" value="PQQ_b-propeller_rpt"/>
</dbReference>
<evidence type="ECO:0000313" key="3">
    <source>
        <dbReference type="EMBL" id="AGB14804.1"/>
    </source>
</evidence>